<evidence type="ECO:0000313" key="2">
    <source>
        <dbReference type="EMBL" id="CDY51263.1"/>
    </source>
</evidence>
<gene>
    <name evidence="2" type="primary">BnaCnng20420D</name>
    <name evidence="2" type="ORF">GSBRNA2T00003034001</name>
</gene>
<organism evidence="2 3">
    <name type="scientific">Brassica napus</name>
    <name type="common">Rape</name>
    <dbReference type="NCBI Taxonomy" id="3708"/>
    <lineage>
        <taxon>Eukaryota</taxon>
        <taxon>Viridiplantae</taxon>
        <taxon>Streptophyta</taxon>
        <taxon>Embryophyta</taxon>
        <taxon>Tracheophyta</taxon>
        <taxon>Spermatophyta</taxon>
        <taxon>Magnoliopsida</taxon>
        <taxon>eudicotyledons</taxon>
        <taxon>Gunneridae</taxon>
        <taxon>Pentapetalae</taxon>
        <taxon>rosids</taxon>
        <taxon>malvids</taxon>
        <taxon>Brassicales</taxon>
        <taxon>Brassicaceae</taxon>
        <taxon>Brassiceae</taxon>
        <taxon>Brassica</taxon>
    </lineage>
</organism>
<dbReference type="KEGG" id="bna:106404576"/>
<dbReference type="AlphaFoldDB" id="A0A078IQ73"/>
<evidence type="ECO:0000313" key="3">
    <source>
        <dbReference type="Proteomes" id="UP000028999"/>
    </source>
</evidence>
<dbReference type="PANTHER" id="PTHR34678:SF3">
    <property type="entry name" value="50S RIBOSOMAL PROTEIN 5, CHLOROPLASTIC"/>
    <property type="match status" value="1"/>
</dbReference>
<dbReference type="PANTHER" id="PTHR34678">
    <property type="entry name" value="50S RIBOSOMAL PROTEIN 5, CHLOROPLASTIC"/>
    <property type="match status" value="1"/>
</dbReference>
<dbReference type="PaxDb" id="3708-A0A078IQ73"/>
<reference evidence="2 3" key="1">
    <citation type="journal article" date="2014" name="Science">
        <title>Plant genetics. Early allopolyploid evolution in the post-Neolithic Brassica napus oilseed genome.</title>
        <authorList>
            <person name="Chalhoub B."/>
            <person name="Denoeud F."/>
            <person name="Liu S."/>
            <person name="Parkin I.A."/>
            <person name="Tang H."/>
            <person name="Wang X."/>
            <person name="Chiquet J."/>
            <person name="Belcram H."/>
            <person name="Tong C."/>
            <person name="Samans B."/>
            <person name="Correa M."/>
            <person name="Da Silva C."/>
            <person name="Just J."/>
            <person name="Falentin C."/>
            <person name="Koh C.S."/>
            <person name="Le Clainche I."/>
            <person name="Bernard M."/>
            <person name="Bento P."/>
            <person name="Noel B."/>
            <person name="Labadie K."/>
            <person name="Alberti A."/>
            <person name="Charles M."/>
            <person name="Arnaud D."/>
            <person name="Guo H."/>
            <person name="Daviaud C."/>
            <person name="Alamery S."/>
            <person name="Jabbari K."/>
            <person name="Zhao M."/>
            <person name="Edger P.P."/>
            <person name="Chelaifa H."/>
            <person name="Tack D."/>
            <person name="Lassalle G."/>
            <person name="Mestiri I."/>
            <person name="Schnel N."/>
            <person name="Le Paslier M.C."/>
            <person name="Fan G."/>
            <person name="Renault V."/>
            <person name="Bayer P.E."/>
            <person name="Golicz A.A."/>
            <person name="Manoli S."/>
            <person name="Lee T.H."/>
            <person name="Thi V.H."/>
            <person name="Chalabi S."/>
            <person name="Hu Q."/>
            <person name="Fan C."/>
            <person name="Tollenaere R."/>
            <person name="Lu Y."/>
            <person name="Battail C."/>
            <person name="Shen J."/>
            <person name="Sidebottom C.H."/>
            <person name="Wang X."/>
            <person name="Canaguier A."/>
            <person name="Chauveau A."/>
            <person name="Berard A."/>
            <person name="Deniot G."/>
            <person name="Guan M."/>
            <person name="Liu Z."/>
            <person name="Sun F."/>
            <person name="Lim Y.P."/>
            <person name="Lyons E."/>
            <person name="Town C.D."/>
            <person name="Bancroft I."/>
            <person name="Wang X."/>
            <person name="Meng J."/>
            <person name="Ma J."/>
            <person name="Pires J.C."/>
            <person name="King G.J."/>
            <person name="Brunel D."/>
            <person name="Delourme R."/>
            <person name="Renard M."/>
            <person name="Aury J.M."/>
            <person name="Adams K.L."/>
            <person name="Batley J."/>
            <person name="Snowdon R.J."/>
            <person name="Tost J."/>
            <person name="Edwards D."/>
            <person name="Zhou Y."/>
            <person name="Hua W."/>
            <person name="Sharpe A.G."/>
            <person name="Paterson A.H."/>
            <person name="Guan C."/>
            <person name="Wincker P."/>
        </authorList>
    </citation>
    <scope>NUCLEOTIDE SEQUENCE [LARGE SCALE GENOMIC DNA]</scope>
    <source>
        <strain evidence="3">cv. Darmor-bzh</strain>
    </source>
</reference>
<feature type="region of interest" description="Disordered" evidence="1">
    <location>
        <begin position="118"/>
        <end position="143"/>
    </location>
</feature>
<dbReference type="Gramene" id="CDY51263">
    <property type="protein sequence ID" value="CDY51263"/>
    <property type="gene ID" value="GSBRNA2T00003034001"/>
</dbReference>
<dbReference type="OrthoDB" id="782293at2759"/>
<accession>A0A078IQ73</accession>
<keyword evidence="3" id="KW-1185">Reference proteome</keyword>
<evidence type="ECO:0000256" key="1">
    <source>
        <dbReference type="SAM" id="MobiDB-lite"/>
    </source>
</evidence>
<dbReference type="GO" id="GO:0032544">
    <property type="term" value="P:plastid translation"/>
    <property type="evidence" value="ECO:0000318"/>
    <property type="project" value="GO_Central"/>
</dbReference>
<protein>
    <submittedName>
        <fullName evidence="2">BnaCnng20420D protein</fullName>
    </submittedName>
</protein>
<dbReference type="STRING" id="3708.A0A078IQ73"/>
<dbReference type="InterPro" id="IPR040307">
    <property type="entry name" value="Ribosomal_cL37"/>
</dbReference>
<name>A0A078IQ73_BRANA</name>
<dbReference type="Proteomes" id="UP000028999">
    <property type="component" value="Unassembled WGS sequence"/>
</dbReference>
<proteinExistence type="predicted"/>
<dbReference type="GO" id="GO:0009536">
    <property type="term" value="C:plastid"/>
    <property type="evidence" value="ECO:0007669"/>
    <property type="project" value="GOC"/>
</dbReference>
<dbReference type="EMBL" id="LK032979">
    <property type="protein sequence ID" value="CDY51263.1"/>
    <property type="molecule type" value="Genomic_DNA"/>
</dbReference>
<sequence>MALLCFNSLAPFSSPRLQLSSFASPVFILKPNTIESKNRVSLSGYNLSNSHGRAAIVKAASSGVDGAEPESNEEAPKTVVAAVPVDKLPLESKEAKEKQLLEQRMKMKLAKKIRLRRKRLVRKRKLRKKGRWPPSKMKKLKHV</sequence>